<reference evidence="11" key="1">
    <citation type="submission" date="2018-05" db="EMBL/GenBank/DDBJ databases">
        <title>Draft genome of Mucuna pruriens seed.</title>
        <authorList>
            <person name="Nnadi N.E."/>
            <person name="Vos R."/>
            <person name="Hasami M.H."/>
            <person name="Devisetty U.K."/>
            <person name="Aguiy J.C."/>
        </authorList>
    </citation>
    <scope>NUCLEOTIDE SEQUENCE [LARGE SCALE GENOMIC DNA]</scope>
    <source>
        <strain evidence="11">JCA_2017</strain>
    </source>
</reference>
<accession>A0A371FGI0</accession>
<dbReference type="GO" id="GO:0003954">
    <property type="term" value="F:NADH dehydrogenase activity"/>
    <property type="evidence" value="ECO:0007669"/>
    <property type="project" value="TreeGrafter"/>
</dbReference>
<organism evidence="11 12">
    <name type="scientific">Mucuna pruriens</name>
    <name type="common">Velvet bean</name>
    <name type="synonym">Dolichos pruriens</name>
    <dbReference type="NCBI Taxonomy" id="157652"/>
    <lineage>
        <taxon>Eukaryota</taxon>
        <taxon>Viridiplantae</taxon>
        <taxon>Streptophyta</taxon>
        <taxon>Embryophyta</taxon>
        <taxon>Tracheophyta</taxon>
        <taxon>Spermatophyta</taxon>
        <taxon>Magnoliopsida</taxon>
        <taxon>eudicotyledons</taxon>
        <taxon>Gunneridae</taxon>
        <taxon>Pentapetalae</taxon>
        <taxon>rosids</taxon>
        <taxon>fabids</taxon>
        <taxon>Fabales</taxon>
        <taxon>Fabaceae</taxon>
        <taxon>Papilionoideae</taxon>
        <taxon>50 kb inversion clade</taxon>
        <taxon>NPAAA clade</taxon>
        <taxon>indigoferoid/millettioid clade</taxon>
        <taxon>Phaseoleae</taxon>
        <taxon>Mucuna</taxon>
    </lineage>
</organism>
<proteinExistence type="inferred from homology"/>
<comment type="similarity">
    <text evidence="2">Belongs to the complex I subunit 5 family.</text>
</comment>
<feature type="transmembrane region" description="Helical" evidence="9">
    <location>
        <begin position="65"/>
        <end position="91"/>
    </location>
</feature>
<evidence type="ECO:0000256" key="1">
    <source>
        <dbReference type="ARBA" id="ARBA00004141"/>
    </source>
</evidence>
<name>A0A371FGI0_MUCPR</name>
<evidence type="ECO:0000256" key="6">
    <source>
        <dbReference type="ARBA" id="ARBA00022989"/>
    </source>
</evidence>
<dbReference type="OrthoDB" id="543408at2759"/>
<evidence type="ECO:0000259" key="10">
    <source>
        <dbReference type="Pfam" id="PF00361"/>
    </source>
</evidence>
<keyword evidence="8 9" id="KW-0472">Membrane</keyword>
<evidence type="ECO:0000256" key="8">
    <source>
        <dbReference type="ARBA" id="ARBA00023136"/>
    </source>
</evidence>
<dbReference type="GO" id="GO:0042773">
    <property type="term" value="P:ATP synthesis coupled electron transport"/>
    <property type="evidence" value="ECO:0007669"/>
    <property type="project" value="InterPro"/>
</dbReference>
<keyword evidence="3" id="KW-0813">Transport</keyword>
<feature type="transmembrane region" description="Helical" evidence="9">
    <location>
        <begin position="97"/>
        <end position="114"/>
    </location>
</feature>
<gene>
    <name evidence="11" type="primary">ndhF</name>
    <name evidence="11" type="ORF">CR513_42509</name>
</gene>
<dbReference type="STRING" id="157652.A0A371FGI0"/>
<dbReference type="EMBL" id="QJKJ01009187">
    <property type="protein sequence ID" value="RDX77382.1"/>
    <property type="molecule type" value="Genomic_DNA"/>
</dbReference>
<evidence type="ECO:0000313" key="11">
    <source>
        <dbReference type="EMBL" id="RDX77382.1"/>
    </source>
</evidence>
<dbReference type="PANTHER" id="PTHR42829">
    <property type="entry name" value="NADH-UBIQUINONE OXIDOREDUCTASE CHAIN 5"/>
    <property type="match status" value="1"/>
</dbReference>
<protein>
    <submittedName>
        <fullName evidence="11">NAD(P)H-quinone oxidoreductase subunit 5, chloroplastic</fullName>
    </submittedName>
</protein>
<evidence type="ECO:0000256" key="7">
    <source>
        <dbReference type="ARBA" id="ARBA00023027"/>
    </source>
</evidence>
<evidence type="ECO:0000256" key="9">
    <source>
        <dbReference type="SAM" id="Phobius"/>
    </source>
</evidence>
<keyword evidence="12" id="KW-1185">Reference proteome</keyword>
<dbReference type="GO" id="GO:0008137">
    <property type="term" value="F:NADH dehydrogenase (ubiquinone) activity"/>
    <property type="evidence" value="ECO:0007669"/>
    <property type="project" value="InterPro"/>
</dbReference>
<feature type="non-terminal residue" evidence="11">
    <location>
        <position position="1"/>
    </location>
</feature>
<evidence type="ECO:0000256" key="2">
    <source>
        <dbReference type="ARBA" id="ARBA00008200"/>
    </source>
</evidence>
<dbReference type="GO" id="GO:0009507">
    <property type="term" value="C:chloroplast"/>
    <property type="evidence" value="ECO:0007669"/>
    <property type="project" value="TreeGrafter"/>
</dbReference>
<dbReference type="Pfam" id="PF00361">
    <property type="entry name" value="Proton_antipo_M"/>
    <property type="match status" value="1"/>
</dbReference>
<dbReference type="InterPro" id="IPR001750">
    <property type="entry name" value="ND/Mrp_TM"/>
</dbReference>
<dbReference type="GO" id="GO:0015990">
    <property type="term" value="P:electron transport coupled proton transport"/>
    <property type="evidence" value="ECO:0007669"/>
    <property type="project" value="TreeGrafter"/>
</dbReference>
<keyword evidence="6 9" id="KW-1133">Transmembrane helix</keyword>
<keyword evidence="5" id="KW-1278">Translocase</keyword>
<comment type="caution">
    <text evidence="11">The sequence shown here is derived from an EMBL/GenBank/DDBJ whole genome shotgun (WGS) entry which is preliminary data.</text>
</comment>
<keyword evidence="4 9" id="KW-0812">Transmembrane</keyword>
<keyword evidence="7" id="KW-0520">NAD</keyword>
<dbReference type="AlphaFoldDB" id="A0A371FGI0"/>
<dbReference type="GO" id="GO:0016020">
    <property type="term" value="C:membrane"/>
    <property type="evidence" value="ECO:0007669"/>
    <property type="project" value="UniProtKB-SubCell"/>
</dbReference>
<evidence type="ECO:0000256" key="4">
    <source>
        <dbReference type="ARBA" id="ARBA00022692"/>
    </source>
</evidence>
<feature type="transmembrane region" description="Helical" evidence="9">
    <location>
        <begin position="20"/>
        <end position="44"/>
    </location>
</feature>
<evidence type="ECO:0000313" key="12">
    <source>
        <dbReference type="Proteomes" id="UP000257109"/>
    </source>
</evidence>
<feature type="domain" description="NADH:quinone oxidoreductase/Mrp antiporter transmembrane" evidence="10">
    <location>
        <begin position="57"/>
        <end position="119"/>
    </location>
</feature>
<dbReference type="Proteomes" id="UP000257109">
    <property type="component" value="Unassembled WGS sequence"/>
</dbReference>
<evidence type="ECO:0000256" key="5">
    <source>
        <dbReference type="ARBA" id="ARBA00022967"/>
    </source>
</evidence>
<dbReference type="PANTHER" id="PTHR42829:SF2">
    <property type="entry name" value="NADH-UBIQUINONE OXIDOREDUCTASE CHAIN 5"/>
    <property type="match status" value="1"/>
</dbReference>
<dbReference type="InterPro" id="IPR003945">
    <property type="entry name" value="NU5C-like"/>
</dbReference>
<evidence type="ECO:0000256" key="3">
    <source>
        <dbReference type="ARBA" id="ARBA00022448"/>
    </source>
</evidence>
<sequence>RVVSSPASSPATTSFEGIGWTVFLFINRLLVHTSYCSKCLYFVAQLLNPPTRSLIAMERPIPISTLIHAAIMVMVGIFLVAQLLPLFIVLPAAMNEIVVTGIITVVSGVALAIAQNDTQNKEALRNVESSISGEVVLGAPLRVILKHLAARTVAPDIDPLVALVHRPNEAEFCSACVLCACRQPPPFVAGHHHRSPPSTVRRRPSSSAAIFRHLQPLAADRHRKVLSQYLVTESRRLPLSLSLSAAVCHCQTTVLRHKSTVLFVGSSPTYSNSKK</sequence>
<comment type="subcellular location">
    <subcellularLocation>
        <location evidence="1">Membrane</location>
        <topology evidence="1">Multi-pass membrane protein</topology>
    </subcellularLocation>
</comment>